<name>F6FH09_MYCHI</name>
<proteinExistence type="predicted"/>
<dbReference type="Proteomes" id="UP000007952">
    <property type="component" value="Chromosome"/>
</dbReference>
<dbReference type="STRING" id="859194.MHF_1484"/>
<dbReference type="AlphaFoldDB" id="F6FH09"/>
<evidence type="ECO:0000313" key="1">
    <source>
        <dbReference type="EMBL" id="AEG73718.1"/>
    </source>
</evidence>
<dbReference type="KEGG" id="mhf:MHF_1484"/>
<accession>F6FH09</accession>
<protein>
    <submittedName>
        <fullName evidence="1">Uncharacterized protein</fullName>
    </submittedName>
</protein>
<reference evidence="1 2" key="1">
    <citation type="journal article" date="2011" name="J. Bacteriol.">
        <title>Complete genome sequences of two hemotropic Mycoplasmas, Mycoplasma haemofelis strain Ohio2 and Mycoplasma suis strain Illinois.</title>
        <authorList>
            <person name="Messick J.B."/>
            <person name="Santos A.P."/>
            <person name="Guimaraes A.M."/>
        </authorList>
    </citation>
    <scope>NUCLEOTIDE SEQUENCE [LARGE SCALE GENOMIC DNA]</scope>
    <source>
        <strain evidence="1 2">Ohio2</strain>
    </source>
</reference>
<organism evidence="1 2">
    <name type="scientific">Mycoplasma haemofelis (strain Ohio2)</name>
    <dbReference type="NCBI Taxonomy" id="859194"/>
    <lineage>
        <taxon>Bacteria</taxon>
        <taxon>Bacillati</taxon>
        <taxon>Mycoplasmatota</taxon>
        <taxon>Mollicutes</taxon>
        <taxon>Mycoplasmataceae</taxon>
        <taxon>Mycoplasma</taxon>
    </lineage>
</organism>
<dbReference type="HOGENOM" id="CLU_098620_2_0_14"/>
<sequence>MELIQKGITGALLVGGVVAAGYYASGGPNGTTIEDHILTKKRELISSEDKWKEKGELYKRVEKEGLVSGLDNRDRRSKGKVKEVWEFLREWCQKTQKKYFTNIHDSTYQGFSTWCLSKITIKEALTKEGLQEESNWDKRVELYKEKNENFIKLEAKQPPAEIDSSKIQSWCDTEKGKEFKHEAEGEYARVKEWCFVNPEPKTPVVKGK</sequence>
<reference key="2">
    <citation type="submission" date="2011-05" db="EMBL/GenBank/DDBJ databases">
        <title>The Genome of Mycoplasma haemofelis Strain Ohio2, a pathogenic hemoplasma of the cat.</title>
        <authorList>
            <person name="Santos A.P."/>
            <person name="Guimaraes A.M.S."/>
            <person name="SanMiguel P.J."/>
            <person name="Martin S.W."/>
            <person name="Messick J.B."/>
        </authorList>
    </citation>
    <scope>NUCLEOTIDE SEQUENCE</scope>
    <source>
        <strain>Ohio2</strain>
    </source>
</reference>
<dbReference type="EMBL" id="CP002808">
    <property type="protein sequence ID" value="AEG73718.1"/>
    <property type="molecule type" value="Genomic_DNA"/>
</dbReference>
<gene>
    <name evidence="1" type="ordered locus">MHF_1484</name>
</gene>
<evidence type="ECO:0000313" key="2">
    <source>
        <dbReference type="Proteomes" id="UP000007952"/>
    </source>
</evidence>
<dbReference type="BioCyc" id="MHAE859194:G1GR7-1481-MONOMER"/>